<gene>
    <name evidence="2" type="ORF">C2857_002114</name>
</gene>
<reference evidence="2 3" key="1">
    <citation type="journal article" date="2018" name="PLoS Genet.">
        <title>Repeat elements organise 3D genome structure and mediate transcription in the filamentous fungus Epichloe festucae.</title>
        <authorList>
            <person name="Winter D.J."/>
            <person name="Ganley A.R.D."/>
            <person name="Young C.A."/>
            <person name="Liachko I."/>
            <person name="Schardl C.L."/>
            <person name="Dupont P.Y."/>
            <person name="Berry D."/>
            <person name="Ram A."/>
            <person name="Scott B."/>
            <person name="Cox M.P."/>
        </authorList>
    </citation>
    <scope>NUCLEOTIDE SEQUENCE [LARGE SCALE GENOMIC DNA]</scope>
    <source>
        <strain evidence="2 3">Fl1</strain>
    </source>
</reference>
<name>A0A7U3SMN0_EPIFF</name>
<dbReference type="Proteomes" id="UP000594364">
    <property type="component" value="Chromosome 5"/>
</dbReference>
<evidence type="ECO:0008006" key="4">
    <source>
        <dbReference type="Google" id="ProtNLM"/>
    </source>
</evidence>
<feature type="compositionally biased region" description="Polar residues" evidence="1">
    <location>
        <begin position="239"/>
        <end position="254"/>
    </location>
</feature>
<organism evidence="2 3">
    <name type="scientific">Epichloe festucae (strain Fl1)</name>
    <dbReference type="NCBI Taxonomy" id="877507"/>
    <lineage>
        <taxon>Eukaryota</taxon>
        <taxon>Fungi</taxon>
        <taxon>Dikarya</taxon>
        <taxon>Ascomycota</taxon>
        <taxon>Pezizomycotina</taxon>
        <taxon>Sordariomycetes</taxon>
        <taxon>Hypocreomycetidae</taxon>
        <taxon>Hypocreales</taxon>
        <taxon>Clavicipitaceae</taxon>
        <taxon>Epichloe</taxon>
    </lineage>
</organism>
<evidence type="ECO:0000313" key="2">
    <source>
        <dbReference type="EMBL" id="QPH10679.1"/>
    </source>
</evidence>
<keyword evidence="3" id="KW-1185">Reference proteome</keyword>
<accession>A0A7U3SMN0</accession>
<sequence>MNLALGCYLTVGGGGKDFSREAELEWIANNDIGELLQSLPNYDSIDNGMREEITAALKAEATSGRQLSLNMTIDEFDDDLSTGLKDALRFLSDKIRQEPSKALSEQENSRRLDGLPKAIFFPFARHSPYQELCHLADIFKPKDIWPCTVGRRWKERGASIQSLFGEFCSEKIFYHDQEMASRPEEYETMPTQEQRTPDLLSSQRSYSDGLGDCRPASVVDVAAPTNVLGANQHRDDSSMMDSSTHAGIGTTTPQELTPYSAAAADAPEKSFRHSHSVLQEITSTTKDVAAFSSRKRLFSDSDDDVGGVQENGERDSQRTNTSVDSASILDTTSRYDAYQAMLSNSTGNGSWTCISLLSTDGNHGLAETEL</sequence>
<protein>
    <recommendedName>
        <fullName evidence="4">DNA repair metallo-beta-lactamase domain-containing protein</fullName>
    </recommendedName>
</protein>
<feature type="region of interest" description="Disordered" evidence="1">
    <location>
        <begin position="184"/>
        <end position="206"/>
    </location>
</feature>
<feature type="region of interest" description="Disordered" evidence="1">
    <location>
        <begin position="299"/>
        <end position="325"/>
    </location>
</feature>
<dbReference type="AlphaFoldDB" id="A0A7U3SMN0"/>
<proteinExistence type="predicted"/>
<evidence type="ECO:0000256" key="1">
    <source>
        <dbReference type="SAM" id="MobiDB-lite"/>
    </source>
</evidence>
<feature type="compositionally biased region" description="Polar residues" evidence="1">
    <location>
        <begin position="189"/>
        <end position="206"/>
    </location>
</feature>
<dbReference type="EMBL" id="CP031389">
    <property type="protein sequence ID" value="QPH10679.1"/>
    <property type="molecule type" value="Genomic_DNA"/>
</dbReference>
<feature type="region of interest" description="Disordered" evidence="1">
    <location>
        <begin position="230"/>
        <end position="254"/>
    </location>
</feature>
<dbReference type="OrthoDB" id="5561659at2759"/>
<evidence type="ECO:0000313" key="3">
    <source>
        <dbReference type="Proteomes" id="UP000594364"/>
    </source>
</evidence>